<feature type="transmembrane region" description="Helical" evidence="5">
    <location>
        <begin position="268"/>
        <end position="286"/>
    </location>
</feature>
<evidence type="ECO:0000256" key="3">
    <source>
        <dbReference type="ARBA" id="ARBA00022989"/>
    </source>
</evidence>
<feature type="transmembrane region" description="Helical" evidence="5">
    <location>
        <begin position="436"/>
        <end position="458"/>
    </location>
</feature>
<dbReference type="Gene3D" id="1.20.1250.20">
    <property type="entry name" value="MFS general substrate transporter like domains"/>
    <property type="match status" value="1"/>
</dbReference>
<dbReference type="InterPro" id="IPR020846">
    <property type="entry name" value="MFS_dom"/>
</dbReference>
<feature type="transmembrane region" description="Helical" evidence="5">
    <location>
        <begin position="21"/>
        <end position="44"/>
    </location>
</feature>
<keyword evidence="8" id="KW-1185">Reference proteome</keyword>
<feature type="transmembrane region" description="Helical" evidence="5">
    <location>
        <begin position="410"/>
        <end position="430"/>
    </location>
</feature>
<dbReference type="EMBL" id="JAUZQC010000013">
    <property type="protein sequence ID" value="KAK5860949.1"/>
    <property type="molecule type" value="Genomic_DNA"/>
</dbReference>
<comment type="caution">
    <text evidence="7">The sequence shown here is derived from an EMBL/GenBank/DDBJ whole genome shotgun (WGS) entry which is preliminary data.</text>
</comment>
<gene>
    <name evidence="7" type="ORF">PBY51_022385</name>
</gene>
<evidence type="ECO:0000313" key="8">
    <source>
        <dbReference type="Proteomes" id="UP001346869"/>
    </source>
</evidence>
<reference evidence="7 8" key="2">
    <citation type="journal article" date="2023" name="Mol. Biol. Evol.">
        <title>Genomics of Secondarily Temperate Adaptation in the Only Non-Antarctic Icefish.</title>
        <authorList>
            <person name="Rivera-Colon A.G."/>
            <person name="Rayamajhi N."/>
            <person name="Minhas B.F."/>
            <person name="Madrigal G."/>
            <person name="Bilyk K.T."/>
            <person name="Yoon V."/>
            <person name="Hune M."/>
            <person name="Gregory S."/>
            <person name="Cheng C.H.C."/>
            <person name="Catchen J.M."/>
        </authorList>
    </citation>
    <scope>NUCLEOTIDE SEQUENCE [LARGE SCALE GENOMIC DNA]</scope>
    <source>
        <strain evidence="7">JMC-PN-2008</strain>
    </source>
</reference>
<feature type="transmembrane region" description="Helical" evidence="5">
    <location>
        <begin position="180"/>
        <end position="198"/>
    </location>
</feature>
<reference evidence="7 8" key="1">
    <citation type="journal article" date="2023" name="Genes (Basel)">
        <title>Chromosome-Level Genome Assembly and Circadian Gene Repertoire of the Patagonia Blennie Eleginops maclovinus-The Closest Ancestral Proxy of Antarctic Cryonotothenioids.</title>
        <authorList>
            <person name="Cheng C.C."/>
            <person name="Rivera-Colon A.G."/>
            <person name="Minhas B.F."/>
            <person name="Wilson L."/>
            <person name="Rayamajhi N."/>
            <person name="Vargas-Chacoff L."/>
            <person name="Catchen J.M."/>
        </authorList>
    </citation>
    <scope>NUCLEOTIDE SEQUENCE [LARGE SCALE GENOMIC DNA]</scope>
    <source>
        <strain evidence="7">JMC-PN-2008</strain>
    </source>
</reference>
<accession>A0AAN7XHU3</accession>
<proteinExistence type="predicted"/>
<dbReference type="PANTHER" id="PTHR24064">
    <property type="entry name" value="SOLUTE CARRIER FAMILY 22 MEMBER"/>
    <property type="match status" value="1"/>
</dbReference>
<feature type="transmembrane region" description="Helical" evidence="5">
    <location>
        <begin position="204"/>
        <end position="226"/>
    </location>
</feature>
<protein>
    <recommendedName>
        <fullName evidence="6">Major facilitator superfamily (MFS) profile domain-containing protein</fullName>
    </recommendedName>
</protein>
<keyword evidence="2 5" id="KW-0812">Transmembrane</keyword>
<evidence type="ECO:0000313" key="7">
    <source>
        <dbReference type="EMBL" id="KAK5860949.1"/>
    </source>
</evidence>
<dbReference type="GO" id="GO:0022857">
    <property type="term" value="F:transmembrane transporter activity"/>
    <property type="evidence" value="ECO:0007669"/>
    <property type="project" value="InterPro"/>
</dbReference>
<organism evidence="7 8">
    <name type="scientific">Eleginops maclovinus</name>
    <name type="common">Patagonian blennie</name>
    <name type="synonym">Eleginus maclovinus</name>
    <dbReference type="NCBI Taxonomy" id="56733"/>
    <lineage>
        <taxon>Eukaryota</taxon>
        <taxon>Metazoa</taxon>
        <taxon>Chordata</taxon>
        <taxon>Craniata</taxon>
        <taxon>Vertebrata</taxon>
        <taxon>Euteleostomi</taxon>
        <taxon>Actinopterygii</taxon>
        <taxon>Neopterygii</taxon>
        <taxon>Teleostei</taxon>
        <taxon>Neoteleostei</taxon>
        <taxon>Acanthomorphata</taxon>
        <taxon>Eupercaria</taxon>
        <taxon>Perciformes</taxon>
        <taxon>Notothenioidei</taxon>
        <taxon>Eleginopidae</taxon>
        <taxon>Eleginops</taxon>
    </lineage>
</organism>
<name>A0AAN7XHU3_ELEMC</name>
<dbReference type="InterPro" id="IPR036259">
    <property type="entry name" value="MFS_trans_sf"/>
</dbReference>
<dbReference type="GO" id="GO:0016020">
    <property type="term" value="C:membrane"/>
    <property type="evidence" value="ECO:0007669"/>
    <property type="project" value="UniProtKB-SubCell"/>
</dbReference>
<feature type="transmembrane region" description="Helical" evidence="5">
    <location>
        <begin position="238"/>
        <end position="262"/>
    </location>
</feature>
<evidence type="ECO:0000259" key="6">
    <source>
        <dbReference type="PROSITE" id="PS50850"/>
    </source>
</evidence>
<dbReference type="AlphaFoldDB" id="A0AAN7XHU3"/>
<keyword evidence="3 5" id="KW-1133">Transmembrane helix</keyword>
<feature type="transmembrane region" description="Helical" evidence="5">
    <location>
        <begin position="382"/>
        <end position="403"/>
    </location>
</feature>
<evidence type="ECO:0000256" key="5">
    <source>
        <dbReference type="SAM" id="Phobius"/>
    </source>
</evidence>
<evidence type="ECO:0000256" key="1">
    <source>
        <dbReference type="ARBA" id="ARBA00004141"/>
    </source>
</evidence>
<dbReference type="InterPro" id="IPR005829">
    <property type="entry name" value="Sugar_transporter_CS"/>
</dbReference>
<sequence length="571" mass="63681">MQDYEESVSFLGTWGPFQKRVFFLLCLTSIPGGYNLLSVIFLLATPSHHCHIPTHSNLSQDWSEASIPVQMAGGRPERSSCSRYELDLVQNLSAMGSTPTLNWIINLSSPEVLVSSLKREGCKDGWTYSTEHYDSTVVSEFDLVCSDQWKQPLTSLFYFLGGLFGCFISGQISDRFGRKPVLFGAIFTMSLFSSAMAFSPSWPIFIALFFMLGMGQITSYIAAFVLGSELFMGSTRVIFSSLCLPCVYVIGTMLLPVTAYLMGSWRHLSLTMAVPGLACLPFWWLIPESPRWLVSRGRIQEAELLLRSAALDNRVEAPYDIFIPANVEKETSEKVESTSILDLLRTANIRNVSIMLWIIWFSLNVSFFGLSFNMSALYGNPFLNYFLLSAVELPAYTASWLAARSLPRRLSCISFTLLGALALLLIQITLYSNAAITLTLVLLGKFGILAGIGVLYMFTSELSPTVIRNTAMSSCAMFSRVGSSVSPYLLQLAVFNQFLPWIIVGCLSLLSVLVCFFLPETFKQPLIDTIEQMPPLQRFRWPWASMPPPKDDGKLTKDQTTAPEIICTTRL</sequence>
<feature type="transmembrane region" description="Helical" evidence="5">
    <location>
        <begin position="156"/>
        <end position="173"/>
    </location>
</feature>
<dbReference type="PROSITE" id="PS50850">
    <property type="entry name" value="MFS"/>
    <property type="match status" value="1"/>
</dbReference>
<evidence type="ECO:0000256" key="2">
    <source>
        <dbReference type="ARBA" id="ARBA00022692"/>
    </source>
</evidence>
<feature type="domain" description="Major facilitator superfamily (MFS) profile" evidence="6">
    <location>
        <begin position="95"/>
        <end position="523"/>
    </location>
</feature>
<dbReference type="PROSITE" id="PS00216">
    <property type="entry name" value="SUGAR_TRANSPORT_1"/>
    <property type="match status" value="1"/>
</dbReference>
<keyword evidence="4 5" id="KW-0472">Membrane</keyword>
<dbReference type="Pfam" id="PF00083">
    <property type="entry name" value="Sugar_tr"/>
    <property type="match status" value="1"/>
</dbReference>
<evidence type="ECO:0000256" key="4">
    <source>
        <dbReference type="ARBA" id="ARBA00023136"/>
    </source>
</evidence>
<comment type="subcellular location">
    <subcellularLocation>
        <location evidence="1">Membrane</location>
        <topology evidence="1">Multi-pass membrane protein</topology>
    </subcellularLocation>
</comment>
<dbReference type="Proteomes" id="UP001346869">
    <property type="component" value="Unassembled WGS sequence"/>
</dbReference>
<feature type="transmembrane region" description="Helical" evidence="5">
    <location>
        <begin position="354"/>
        <end position="376"/>
    </location>
</feature>
<dbReference type="InterPro" id="IPR005828">
    <property type="entry name" value="MFS_sugar_transport-like"/>
</dbReference>
<dbReference type="SUPFAM" id="SSF103473">
    <property type="entry name" value="MFS general substrate transporter"/>
    <property type="match status" value="1"/>
</dbReference>
<feature type="transmembrane region" description="Helical" evidence="5">
    <location>
        <begin position="498"/>
        <end position="518"/>
    </location>
</feature>